<protein>
    <submittedName>
        <fullName evidence="2">Uncharacterized protein</fullName>
    </submittedName>
</protein>
<organism evidence="2 3">
    <name type="scientific">Mesorhabditis spiculigera</name>
    <dbReference type="NCBI Taxonomy" id="96644"/>
    <lineage>
        <taxon>Eukaryota</taxon>
        <taxon>Metazoa</taxon>
        <taxon>Ecdysozoa</taxon>
        <taxon>Nematoda</taxon>
        <taxon>Chromadorea</taxon>
        <taxon>Rhabditida</taxon>
        <taxon>Rhabditina</taxon>
        <taxon>Rhabditomorpha</taxon>
        <taxon>Rhabditoidea</taxon>
        <taxon>Rhabditidae</taxon>
        <taxon>Mesorhabditinae</taxon>
        <taxon>Mesorhabditis</taxon>
    </lineage>
</organism>
<gene>
    <name evidence="2" type="ORF">MSPICULIGERA_LOCUS17306</name>
</gene>
<evidence type="ECO:0000313" key="2">
    <source>
        <dbReference type="EMBL" id="CAJ0579073.1"/>
    </source>
</evidence>
<dbReference type="GO" id="GO:0043025">
    <property type="term" value="C:neuronal cell body"/>
    <property type="evidence" value="ECO:0007669"/>
    <property type="project" value="TreeGrafter"/>
</dbReference>
<proteinExistence type="predicted"/>
<dbReference type="GO" id="GO:1990834">
    <property type="term" value="P:response to odorant"/>
    <property type="evidence" value="ECO:0007669"/>
    <property type="project" value="TreeGrafter"/>
</dbReference>
<keyword evidence="1" id="KW-0732">Signal</keyword>
<dbReference type="InterPro" id="IPR010558">
    <property type="entry name" value="Ly-6-related"/>
</dbReference>
<name>A0AA36D125_9BILA</name>
<dbReference type="PANTHER" id="PTHR34722">
    <property type="entry name" value="HOMOLOG OF ODR-2 (TWO)-RELATED"/>
    <property type="match status" value="1"/>
</dbReference>
<sequence>MRAPPNRPASATLHAIFPLIFLLAEMALRVAASPDYIADYSQHSMSSKYCYSCMSESFLVHWAYLDEIYYRPLNFTDHCYNIPSKVSIGMVPCSNSMCVTVIEPRILAGQHVGNNIIRGCFATVFKFGATPRAQSSHQSDTSCAQMPASKLLPPHLSPRSSNRTIELCWCVGQLCNDYPSVPIGGSARESIISTLLAYIALLWLLR</sequence>
<keyword evidence="3" id="KW-1185">Reference proteome</keyword>
<comment type="caution">
    <text evidence="2">The sequence shown here is derived from an EMBL/GenBank/DDBJ whole genome shotgun (WGS) entry which is preliminary data.</text>
</comment>
<dbReference type="GO" id="GO:0042048">
    <property type="term" value="P:olfactory behavior"/>
    <property type="evidence" value="ECO:0007669"/>
    <property type="project" value="TreeGrafter"/>
</dbReference>
<dbReference type="GO" id="GO:0030424">
    <property type="term" value="C:axon"/>
    <property type="evidence" value="ECO:0007669"/>
    <property type="project" value="TreeGrafter"/>
</dbReference>
<accession>A0AA36D125</accession>
<dbReference type="EMBL" id="CATQJA010002655">
    <property type="protein sequence ID" value="CAJ0579073.1"/>
    <property type="molecule type" value="Genomic_DNA"/>
</dbReference>
<dbReference type="AlphaFoldDB" id="A0AA36D125"/>
<evidence type="ECO:0000256" key="1">
    <source>
        <dbReference type="SAM" id="SignalP"/>
    </source>
</evidence>
<dbReference type="PANTHER" id="PTHR34722:SF4">
    <property type="entry name" value="HOMOLOG OF ODR-2 (TWO)-RELATED"/>
    <property type="match status" value="1"/>
</dbReference>
<feature type="non-terminal residue" evidence="2">
    <location>
        <position position="206"/>
    </location>
</feature>
<reference evidence="2" key="1">
    <citation type="submission" date="2023-06" db="EMBL/GenBank/DDBJ databases">
        <authorList>
            <person name="Delattre M."/>
        </authorList>
    </citation>
    <scope>NUCLEOTIDE SEQUENCE</scope>
    <source>
        <strain evidence="2">AF72</strain>
    </source>
</reference>
<evidence type="ECO:0000313" key="3">
    <source>
        <dbReference type="Proteomes" id="UP001177023"/>
    </source>
</evidence>
<dbReference type="Proteomes" id="UP001177023">
    <property type="component" value="Unassembled WGS sequence"/>
</dbReference>
<feature type="signal peptide" evidence="1">
    <location>
        <begin position="1"/>
        <end position="32"/>
    </location>
</feature>
<feature type="chain" id="PRO_5041352196" evidence="1">
    <location>
        <begin position="33"/>
        <end position="206"/>
    </location>
</feature>
<dbReference type="Pfam" id="PF06579">
    <property type="entry name" value="Ly-6_related"/>
    <property type="match status" value="1"/>
</dbReference>